<sequence>MPVEILIMDEKPKPPTPKAKPPEKPLRRRAHTKAPAPAPAPATARTPKATPTAIMCELTRLKAQQKYLECHQVRLNASNFQDNPDDEDSHEGNDEHGTPSQEIGARQRPGSSSAAALTSQINEIERLQLELNDKMQVYRATKRNELQDMWRYVNAMKEDVLRPERLNMCTVNALRERIIGLNGQLERLGAKNSKELETLREEYHKLERENKFIWRGSL</sequence>
<evidence type="ECO:0000256" key="2">
    <source>
        <dbReference type="SAM" id="MobiDB-lite"/>
    </source>
</evidence>
<proteinExistence type="predicted"/>
<dbReference type="AlphaFoldDB" id="A0AAU9GC94"/>
<evidence type="ECO:0000313" key="3">
    <source>
        <dbReference type="EMBL" id="BFG05774.1"/>
    </source>
</evidence>
<evidence type="ECO:0000256" key="1">
    <source>
        <dbReference type="SAM" id="Coils"/>
    </source>
</evidence>
<keyword evidence="4" id="KW-1185">Reference proteome</keyword>
<accession>A0AAU9GC94</accession>
<feature type="region of interest" description="Disordered" evidence="2">
    <location>
        <begin position="78"/>
        <end position="116"/>
    </location>
</feature>
<feature type="coiled-coil region" evidence="1">
    <location>
        <begin position="171"/>
        <end position="209"/>
    </location>
</feature>
<feature type="region of interest" description="Disordered" evidence="2">
    <location>
        <begin position="1"/>
        <end position="49"/>
    </location>
</feature>
<dbReference type="Proteomes" id="UP001500889">
    <property type="component" value="Chromosome E"/>
</dbReference>
<name>A0AAU9GC94_DROMD</name>
<reference evidence="3 4" key="1">
    <citation type="submission" date="2024-02" db="EMBL/GenBank/DDBJ databases">
        <title>A chromosome-level genome assembly of Drosophila madeirensis, a fruit fly species endemic to Madeira island.</title>
        <authorList>
            <person name="Tomihara K."/>
            <person name="Llopart A."/>
            <person name="Yamamoto D."/>
        </authorList>
    </citation>
    <scope>NUCLEOTIDE SEQUENCE [LARGE SCALE GENOMIC DNA]</scope>
    <source>
        <strain evidence="3 4">RF1</strain>
    </source>
</reference>
<keyword evidence="1" id="KW-0175">Coiled coil</keyword>
<organism evidence="3 4">
    <name type="scientific">Drosophila madeirensis</name>
    <name type="common">Fruit fly</name>
    <dbReference type="NCBI Taxonomy" id="30013"/>
    <lineage>
        <taxon>Eukaryota</taxon>
        <taxon>Metazoa</taxon>
        <taxon>Ecdysozoa</taxon>
        <taxon>Arthropoda</taxon>
        <taxon>Hexapoda</taxon>
        <taxon>Insecta</taxon>
        <taxon>Pterygota</taxon>
        <taxon>Neoptera</taxon>
        <taxon>Endopterygota</taxon>
        <taxon>Diptera</taxon>
        <taxon>Brachycera</taxon>
        <taxon>Muscomorpha</taxon>
        <taxon>Ephydroidea</taxon>
        <taxon>Drosophilidae</taxon>
        <taxon>Drosophila</taxon>
        <taxon>Sophophora</taxon>
    </lineage>
</organism>
<protein>
    <submittedName>
        <fullName evidence="3">Uncharacterized protein</fullName>
    </submittedName>
</protein>
<gene>
    <name evidence="3" type="ORF">DMAD_04433</name>
</gene>
<dbReference type="EMBL" id="AP029267">
    <property type="protein sequence ID" value="BFG05774.1"/>
    <property type="molecule type" value="Genomic_DNA"/>
</dbReference>
<evidence type="ECO:0000313" key="4">
    <source>
        <dbReference type="Proteomes" id="UP001500889"/>
    </source>
</evidence>